<dbReference type="Proteomes" id="UP000295684">
    <property type="component" value="Unassembled WGS sequence"/>
</dbReference>
<feature type="chain" id="PRO_5020453920" evidence="2">
    <location>
        <begin position="24"/>
        <end position="282"/>
    </location>
</feature>
<feature type="signal peptide" evidence="2">
    <location>
        <begin position="1"/>
        <end position="23"/>
    </location>
</feature>
<sequence>MKRLLNRGFVVFAVAAMMALVNAENVSAQRSGRGGGGFHGGGRSGSFSGSRGGGSFSRQSAMPGRGSLSPRTNNSSFRSNRSTYVYNRTVYRGGVGFRGYRPGFGYHYAYGRPYYRPYFSYYNYYRPFIGFRIGVLPYGYYPFYFGADQFYYSGGLFYQQNNNQYEVVVPPVGAEVPNLPEDAKMVTINGVDYYEYKGVYYTQSQNADGKTVYVVASKDGVLNTPNGTVDSHQIGDIIDQLPEGCREVTIKNEKYFVSPDDIYYEEVVDGNHITYRVIGKLF</sequence>
<dbReference type="AlphaFoldDB" id="A0A4R2HIJ7"/>
<dbReference type="OrthoDB" id="660033at2"/>
<dbReference type="Pfam" id="PF20125">
    <property type="entry name" value="DUF6515"/>
    <property type="match status" value="1"/>
</dbReference>
<feature type="compositionally biased region" description="Gly residues" evidence="1">
    <location>
        <begin position="32"/>
        <end position="55"/>
    </location>
</feature>
<gene>
    <name evidence="3" type="ORF">EV200_102553</name>
</gene>
<dbReference type="RefSeq" id="WP_132530338.1">
    <property type="nucleotide sequence ID" value="NZ_BMJO01000003.1"/>
</dbReference>
<organism evidence="3 4">
    <name type="scientific">Pedobacter psychrotolerans</name>
    <dbReference type="NCBI Taxonomy" id="1843235"/>
    <lineage>
        <taxon>Bacteria</taxon>
        <taxon>Pseudomonadati</taxon>
        <taxon>Bacteroidota</taxon>
        <taxon>Sphingobacteriia</taxon>
        <taxon>Sphingobacteriales</taxon>
        <taxon>Sphingobacteriaceae</taxon>
        <taxon>Pedobacter</taxon>
    </lineage>
</organism>
<evidence type="ECO:0000313" key="3">
    <source>
        <dbReference type="EMBL" id="TCO29131.1"/>
    </source>
</evidence>
<evidence type="ECO:0000256" key="1">
    <source>
        <dbReference type="SAM" id="MobiDB-lite"/>
    </source>
</evidence>
<evidence type="ECO:0000313" key="4">
    <source>
        <dbReference type="Proteomes" id="UP000295684"/>
    </source>
</evidence>
<proteinExistence type="predicted"/>
<evidence type="ECO:0000256" key="2">
    <source>
        <dbReference type="SAM" id="SignalP"/>
    </source>
</evidence>
<keyword evidence="2" id="KW-0732">Signal</keyword>
<feature type="region of interest" description="Disordered" evidence="1">
    <location>
        <begin position="30"/>
        <end position="76"/>
    </location>
</feature>
<name>A0A4R2HIJ7_9SPHI</name>
<accession>A0A4R2HIJ7</accession>
<dbReference type="InterPro" id="IPR045398">
    <property type="entry name" value="DUF6515"/>
</dbReference>
<dbReference type="EMBL" id="SLWO01000002">
    <property type="protein sequence ID" value="TCO29131.1"/>
    <property type="molecule type" value="Genomic_DNA"/>
</dbReference>
<reference evidence="3 4" key="1">
    <citation type="submission" date="2019-03" db="EMBL/GenBank/DDBJ databases">
        <title>Genomic Encyclopedia of Type Strains, Phase IV (KMG-IV): sequencing the most valuable type-strain genomes for metagenomic binning, comparative biology and taxonomic classification.</title>
        <authorList>
            <person name="Goeker M."/>
        </authorList>
    </citation>
    <scope>NUCLEOTIDE SEQUENCE [LARGE SCALE GENOMIC DNA]</scope>
    <source>
        <strain evidence="3 4">DSM 103236</strain>
    </source>
</reference>
<protein>
    <submittedName>
        <fullName evidence="3">Uncharacterized protein</fullName>
    </submittedName>
</protein>
<comment type="caution">
    <text evidence="3">The sequence shown here is derived from an EMBL/GenBank/DDBJ whole genome shotgun (WGS) entry which is preliminary data.</text>
</comment>